<organism evidence="1">
    <name type="scientific">marine sediment metagenome</name>
    <dbReference type="NCBI Taxonomy" id="412755"/>
    <lineage>
        <taxon>unclassified sequences</taxon>
        <taxon>metagenomes</taxon>
        <taxon>ecological metagenomes</taxon>
    </lineage>
</organism>
<sequence length="67" mass="7159">LVSKSVVDENGSRIFTDEDRDEVLSLPGKVLDLITAKALTLNGLNPGAVEEAVEDLEEAQKDDSSSD</sequence>
<feature type="non-terminal residue" evidence="1">
    <location>
        <position position="1"/>
    </location>
</feature>
<dbReference type="EMBL" id="LAZR01011648">
    <property type="protein sequence ID" value="KKM60611.1"/>
    <property type="molecule type" value="Genomic_DNA"/>
</dbReference>
<reference evidence="1" key="1">
    <citation type="journal article" date="2015" name="Nature">
        <title>Complex archaea that bridge the gap between prokaryotes and eukaryotes.</title>
        <authorList>
            <person name="Spang A."/>
            <person name="Saw J.H."/>
            <person name="Jorgensen S.L."/>
            <person name="Zaremba-Niedzwiedzka K."/>
            <person name="Martijn J."/>
            <person name="Lind A.E."/>
            <person name="van Eijk R."/>
            <person name="Schleper C."/>
            <person name="Guy L."/>
            <person name="Ettema T.J."/>
        </authorList>
    </citation>
    <scope>NUCLEOTIDE SEQUENCE</scope>
</reference>
<protein>
    <submittedName>
        <fullName evidence="1">Uncharacterized protein</fullName>
    </submittedName>
</protein>
<name>A0A0F9JE94_9ZZZZ</name>
<dbReference type="AlphaFoldDB" id="A0A0F9JE94"/>
<dbReference type="Gene3D" id="3.30.2220.20">
    <property type="entry name" value="Phage tail assembly chaperone gp13-like"/>
    <property type="match status" value="1"/>
</dbReference>
<evidence type="ECO:0000313" key="1">
    <source>
        <dbReference type="EMBL" id="KKM60611.1"/>
    </source>
</evidence>
<comment type="caution">
    <text evidence="1">The sequence shown here is derived from an EMBL/GenBank/DDBJ whole genome shotgun (WGS) entry which is preliminary data.</text>
</comment>
<proteinExistence type="predicted"/>
<accession>A0A0F9JE94</accession>
<gene>
    <name evidence="1" type="ORF">LCGC14_1540140</name>
</gene>
<dbReference type="InterPro" id="IPR038556">
    <property type="entry name" value="TAC_Gp13-like_sf"/>
</dbReference>